<dbReference type="EMBL" id="FVGW01000006">
    <property type="protein sequence ID" value="SKM30456.1"/>
    <property type="molecule type" value="Genomic_DNA"/>
</dbReference>
<dbReference type="Proteomes" id="UP000190074">
    <property type="component" value="Unassembled WGS sequence"/>
</dbReference>
<name>A0A1T6YVM6_9MYCO</name>
<sequence length="93" mass="10468">MPSKPRVAARDWSCADCGVDTDNVDGQGRDEYYMLHRDLWLEINPNDAGHLCIGCVESRLGRRLTRTDFTDAPVNTNPRRASARLTSRLAHPD</sequence>
<feature type="compositionally biased region" description="Low complexity" evidence="1">
    <location>
        <begin position="79"/>
        <end position="93"/>
    </location>
</feature>
<evidence type="ECO:0000256" key="1">
    <source>
        <dbReference type="SAM" id="MobiDB-lite"/>
    </source>
</evidence>
<evidence type="ECO:0000313" key="3">
    <source>
        <dbReference type="Proteomes" id="UP000190074"/>
    </source>
</evidence>
<organism evidence="2 3">
    <name type="scientific">Mycobacteroides abscessus subsp. massiliense</name>
    <dbReference type="NCBI Taxonomy" id="1962118"/>
    <lineage>
        <taxon>Bacteria</taxon>
        <taxon>Bacillati</taxon>
        <taxon>Actinomycetota</taxon>
        <taxon>Actinomycetes</taxon>
        <taxon>Mycobacteriales</taxon>
        <taxon>Mycobacteriaceae</taxon>
        <taxon>Mycobacteroides</taxon>
        <taxon>Mycobacteroides abscessus</taxon>
    </lineage>
</organism>
<feature type="region of interest" description="Disordered" evidence="1">
    <location>
        <begin position="69"/>
        <end position="93"/>
    </location>
</feature>
<protein>
    <submittedName>
        <fullName evidence="2">Uncharacterized protein</fullName>
    </submittedName>
</protein>
<evidence type="ECO:0000313" key="2">
    <source>
        <dbReference type="EMBL" id="SKM30456.1"/>
    </source>
</evidence>
<dbReference type="AlphaFoldDB" id="A0A1T6YVM6"/>
<dbReference type="RefSeq" id="WP_005099189.1">
    <property type="nucleotide sequence ID" value="NZ_CP021122.1"/>
</dbReference>
<accession>A0A1T6YVM6</accession>
<reference evidence="2 3" key="1">
    <citation type="submission" date="2016-11" db="EMBL/GenBank/DDBJ databases">
        <authorList>
            <consortium name="Pathogen Informatics"/>
        </authorList>
    </citation>
    <scope>NUCLEOTIDE SEQUENCE [LARGE SCALE GENOMIC DNA]</scope>
    <source>
        <strain evidence="2 3">911</strain>
    </source>
</reference>
<gene>
    <name evidence="2" type="ORF">SAMEA2259716_03498</name>
</gene>
<proteinExistence type="predicted"/>